<proteinExistence type="predicted"/>
<reference evidence="3" key="1">
    <citation type="submission" date="2015-07" db="EMBL/GenBank/DDBJ databases">
        <title>Discovery of a poly(ethylene terephthalate assimilation.</title>
        <authorList>
            <person name="Yoshida S."/>
            <person name="Hiraga K."/>
            <person name="Takehana T."/>
            <person name="Taniguchi I."/>
            <person name="Yamaji H."/>
            <person name="Maeda Y."/>
            <person name="Toyohara K."/>
            <person name="Miyamoto K."/>
            <person name="Kimura Y."/>
            <person name="Oda K."/>
        </authorList>
    </citation>
    <scope>NUCLEOTIDE SEQUENCE [LARGE SCALE GENOMIC DNA]</scope>
    <source>
        <strain evidence="3">NBRC 110686 / TISTR 2288 / 201-F6</strain>
    </source>
</reference>
<keyword evidence="3" id="KW-1185">Reference proteome</keyword>
<dbReference type="STRING" id="1547922.ISF6_0200"/>
<protein>
    <submittedName>
        <fullName evidence="2">Uncharacterized protein</fullName>
    </submittedName>
</protein>
<gene>
    <name evidence="2" type="ORF">ISF6_0200</name>
</gene>
<accession>A0A0K8P8C3</accession>
<evidence type="ECO:0000313" key="2">
    <source>
        <dbReference type="EMBL" id="GAP38887.1"/>
    </source>
</evidence>
<feature type="compositionally biased region" description="Basic and acidic residues" evidence="1">
    <location>
        <begin position="8"/>
        <end position="20"/>
    </location>
</feature>
<name>A0A0K8P8C3_PISS1</name>
<evidence type="ECO:0000256" key="1">
    <source>
        <dbReference type="SAM" id="MobiDB-lite"/>
    </source>
</evidence>
<reference evidence="2 3" key="2">
    <citation type="journal article" date="2016" name="Science">
        <title>A bacterium that degrades and assimilates poly(ethylene terephthalate).</title>
        <authorList>
            <person name="Yoshida S."/>
            <person name="Hiraga K."/>
            <person name="Takehana T."/>
            <person name="Taniguchi I."/>
            <person name="Yamaji H."/>
            <person name="Maeda Y."/>
            <person name="Toyohara K."/>
            <person name="Miyamoto K."/>
            <person name="Kimura Y."/>
            <person name="Oda K."/>
        </authorList>
    </citation>
    <scope>NUCLEOTIDE SEQUENCE [LARGE SCALE GENOMIC DNA]</scope>
    <source>
        <strain evidence="3">NBRC 110686 / TISTR 2288 / 201-F6</strain>
    </source>
</reference>
<comment type="caution">
    <text evidence="2">The sequence shown here is derived from an EMBL/GenBank/DDBJ whole genome shotgun (WGS) entry which is preliminary data.</text>
</comment>
<evidence type="ECO:0000313" key="3">
    <source>
        <dbReference type="Proteomes" id="UP000037660"/>
    </source>
</evidence>
<organism evidence="2 3">
    <name type="scientific">Piscinibacter sakaiensis</name>
    <name type="common">Ideonella sakaiensis</name>
    <dbReference type="NCBI Taxonomy" id="1547922"/>
    <lineage>
        <taxon>Bacteria</taxon>
        <taxon>Pseudomonadati</taxon>
        <taxon>Pseudomonadota</taxon>
        <taxon>Betaproteobacteria</taxon>
        <taxon>Burkholderiales</taxon>
        <taxon>Sphaerotilaceae</taxon>
        <taxon>Piscinibacter</taxon>
    </lineage>
</organism>
<dbReference type="Proteomes" id="UP000037660">
    <property type="component" value="Unassembled WGS sequence"/>
</dbReference>
<feature type="region of interest" description="Disordered" evidence="1">
    <location>
        <begin position="1"/>
        <end position="29"/>
    </location>
</feature>
<dbReference type="AlphaFoldDB" id="A0A0K8P8C3"/>
<sequence length="72" mass="7666">MMTATPALERRRAAAADARFDTPPTAAEAQAAVARHQLAEMQALRDAIDGCSPWAATSAAARRWRRTGTTVA</sequence>
<dbReference type="EMBL" id="BBYR01000101">
    <property type="protein sequence ID" value="GAP38887.1"/>
    <property type="molecule type" value="Genomic_DNA"/>
</dbReference>